<reference evidence="1" key="1">
    <citation type="submission" date="2023-07" db="EMBL/GenBank/DDBJ databases">
        <title>Chromosome-level genome assembly of Artemia franciscana.</title>
        <authorList>
            <person name="Jo E."/>
        </authorList>
    </citation>
    <scope>NUCLEOTIDE SEQUENCE</scope>
    <source>
        <tissue evidence="1">Whole body</tissue>
    </source>
</reference>
<accession>A0AA88HFV5</accession>
<dbReference type="InterPro" id="IPR036691">
    <property type="entry name" value="Endo/exonu/phosph_ase_sf"/>
</dbReference>
<sequence length="170" mass="19868">MFYAELNEAVKKTPKRDLLFIGGDLTAHVSSRQENSDRNLGIHRRKPSHVITRRSRGERKSSQLEYLLVSLRWRSLIQNCRAYRKPDIGFKCGSDHTLVKMSMKIRLMARKRKEIPKRFDVAHLKELAVVEQFRLPLSNRFTTLEHEHSMSVLRTGTRANRRLTNIGRSS</sequence>
<dbReference type="EMBL" id="JAVRJZ010000016">
    <property type="protein sequence ID" value="KAK2711220.1"/>
    <property type="molecule type" value="Genomic_DNA"/>
</dbReference>
<gene>
    <name evidence="1" type="ORF">QYM36_012410</name>
</gene>
<dbReference type="Gene3D" id="3.60.10.10">
    <property type="entry name" value="Endonuclease/exonuclease/phosphatase"/>
    <property type="match status" value="1"/>
</dbReference>
<keyword evidence="2" id="KW-1185">Reference proteome</keyword>
<name>A0AA88HFV5_ARTSF</name>
<dbReference type="Proteomes" id="UP001187531">
    <property type="component" value="Unassembled WGS sequence"/>
</dbReference>
<comment type="caution">
    <text evidence="1">The sequence shown here is derived from an EMBL/GenBank/DDBJ whole genome shotgun (WGS) entry which is preliminary data.</text>
</comment>
<dbReference type="AlphaFoldDB" id="A0AA88HFV5"/>
<evidence type="ECO:0000313" key="2">
    <source>
        <dbReference type="Proteomes" id="UP001187531"/>
    </source>
</evidence>
<evidence type="ECO:0000313" key="1">
    <source>
        <dbReference type="EMBL" id="KAK2711220.1"/>
    </source>
</evidence>
<protein>
    <submittedName>
        <fullName evidence="1">Uncharacterized protein</fullName>
    </submittedName>
</protein>
<proteinExistence type="predicted"/>
<organism evidence="1 2">
    <name type="scientific">Artemia franciscana</name>
    <name type="common">Brine shrimp</name>
    <name type="synonym">Artemia sanfranciscana</name>
    <dbReference type="NCBI Taxonomy" id="6661"/>
    <lineage>
        <taxon>Eukaryota</taxon>
        <taxon>Metazoa</taxon>
        <taxon>Ecdysozoa</taxon>
        <taxon>Arthropoda</taxon>
        <taxon>Crustacea</taxon>
        <taxon>Branchiopoda</taxon>
        <taxon>Anostraca</taxon>
        <taxon>Artemiidae</taxon>
        <taxon>Artemia</taxon>
    </lineage>
</organism>